<dbReference type="PANTHER" id="PTHR42966:SF2">
    <property type="entry name" value="PSEUDAMINIC ACID SYNTHASE"/>
    <property type="match status" value="1"/>
</dbReference>
<dbReference type="Gene3D" id="3.90.1210.10">
    <property type="entry name" value="Antifreeze-like/N-acetylneuraminic acid synthase C-terminal domain"/>
    <property type="match status" value="1"/>
</dbReference>
<dbReference type="Gene3D" id="3.20.20.70">
    <property type="entry name" value="Aldolase class I"/>
    <property type="match status" value="1"/>
</dbReference>
<dbReference type="eggNOG" id="COG2089">
    <property type="taxonomic scope" value="Bacteria"/>
</dbReference>
<evidence type="ECO:0000313" key="2">
    <source>
        <dbReference type="EMBL" id="EHR59133.1"/>
    </source>
</evidence>
<dbReference type="PROSITE" id="PS50844">
    <property type="entry name" value="AFP_LIKE"/>
    <property type="match status" value="1"/>
</dbReference>
<name>H5XCC7_9PSEU</name>
<dbReference type="Pfam" id="PF08666">
    <property type="entry name" value="SAF"/>
    <property type="match status" value="1"/>
</dbReference>
<dbReference type="Pfam" id="PF03102">
    <property type="entry name" value="NeuB"/>
    <property type="match status" value="1"/>
</dbReference>
<dbReference type="InterPro" id="IPR013132">
    <property type="entry name" value="PseI/NeuA/B-like_N"/>
</dbReference>
<dbReference type="InterPro" id="IPR013974">
    <property type="entry name" value="SAF"/>
</dbReference>
<dbReference type="PANTHER" id="PTHR42966">
    <property type="entry name" value="N-ACETYLNEURAMINATE SYNTHASE"/>
    <property type="match status" value="1"/>
</dbReference>
<sequence>MTSIRIGSHEIGPDHPPFVIAEVSGNHNGSLDRALAIVDAVADAGAQAVKLQTYRPDTITIDVDTPAFRLSDDHELWSGENLYRLYERAHTPWEWHEKLFARARERGLEVFSSPFDPTAVELLESLDAPAYKIASSEIVDLPLIELCARTGKPLVISTGMASVGEIDAAVRAARAAGNDRILLLGCTASYPAPPSDSNLRSLPVLTQTFGTPVGLSDHTMGIGAPVAAVALGACAVEKHVTLARDDGGVDSAFSLEPHELAALVTETRRAWEALGTASIGPKASEQEGLRLRRSLYVVEDVKAGEPVTERNVRSIRPAGGLPPAEITTVLGRTFRADAAKGTPLTWDLL</sequence>
<dbReference type="NCBIfam" id="TIGR03586">
    <property type="entry name" value="PseI"/>
    <property type="match status" value="1"/>
</dbReference>
<proteinExistence type="predicted"/>
<dbReference type="RefSeq" id="WP_005452746.1">
    <property type="nucleotide sequence ID" value="NZ_CM001440.1"/>
</dbReference>
<protein>
    <submittedName>
        <fullName evidence="2">Pseudaminic acid synthase</fullName>
    </submittedName>
</protein>
<organism evidence="2 3">
    <name type="scientific">Saccharomonospora cyanea NA-134</name>
    <dbReference type="NCBI Taxonomy" id="882082"/>
    <lineage>
        <taxon>Bacteria</taxon>
        <taxon>Bacillati</taxon>
        <taxon>Actinomycetota</taxon>
        <taxon>Actinomycetes</taxon>
        <taxon>Pseudonocardiales</taxon>
        <taxon>Pseudonocardiaceae</taxon>
        <taxon>Saccharomonospora</taxon>
    </lineage>
</organism>
<dbReference type="InterPro" id="IPR051690">
    <property type="entry name" value="PseI-like"/>
</dbReference>
<dbReference type="STRING" id="882082.SaccyDRAFT_0193"/>
<dbReference type="CDD" id="cd11615">
    <property type="entry name" value="SAF_NeuB_like"/>
    <property type="match status" value="1"/>
</dbReference>
<dbReference type="EMBL" id="CM001440">
    <property type="protein sequence ID" value="EHR59133.1"/>
    <property type="molecule type" value="Genomic_DNA"/>
</dbReference>
<dbReference type="InterPro" id="IPR020030">
    <property type="entry name" value="Pseudaminic_synth_PseI"/>
</dbReference>
<accession>H5XCC7</accession>
<dbReference type="OrthoDB" id="9814210at2"/>
<dbReference type="InterPro" id="IPR057736">
    <property type="entry name" value="SAF_PseI/NeuA/NeuB"/>
</dbReference>
<keyword evidence="3" id="KW-1185">Reference proteome</keyword>
<dbReference type="InterPro" id="IPR013785">
    <property type="entry name" value="Aldolase_TIM"/>
</dbReference>
<dbReference type="AlphaFoldDB" id="H5XCC7"/>
<dbReference type="GO" id="GO:0047444">
    <property type="term" value="F:N-acylneuraminate-9-phosphate synthase activity"/>
    <property type="evidence" value="ECO:0007669"/>
    <property type="project" value="TreeGrafter"/>
</dbReference>
<dbReference type="InterPro" id="IPR036732">
    <property type="entry name" value="AFP_Neu5c_C_sf"/>
</dbReference>
<gene>
    <name evidence="2" type="ORF">SaccyDRAFT_0193</name>
</gene>
<dbReference type="HOGENOM" id="CLU_040465_0_1_11"/>
<evidence type="ECO:0000313" key="3">
    <source>
        <dbReference type="Proteomes" id="UP000002791"/>
    </source>
</evidence>
<dbReference type="SMART" id="SM00858">
    <property type="entry name" value="SAF"/>
    <property type="match status" value="1"/>
</dbReference>
<dbReference type="GO" id="GO:0016051">
    <property type="term" value="P:carbohydrate biosynthetic process"/>
    <property type="evidence" value="ECO:0007669"/>
    <property type="project" value="InterPro"/>
</dbReference>
<dbReference type="Proteomes" id="UP000002791">
    <property type="component" value="Chromosome"/>
</dbReference>
<reference evidence="2 3" key="1">
    <citation type="submission" date="2011-11" db="EMBL/GenBank/DDBJ databases">
        <title>The Noncontiguous Finished sequence of Saccharomonospora cyanea NA-134.</title>
        <authorList>
            <consortium name="US DOE Joint Genome Institute"/>
            <person name="Lucas S."/>
            <person name="Han J."/>
            <person name="Lapidus A."/>
            <person name="Cheng J.-F."/>
            <person name="Goodwin L."/>
            <person name="Pitluck S."/>
            <person name="Peters L."/>
            <person name="Ovchinnikova G."/>
            <person name="Lu M."/>
            <person name="Detter J.C."/>
            <person name="Han C."/>
            <person name="Tapia R."/>
            <person name="Land M."/>
            <person name="Hauser L."/>
            <person name="Kyrpides N."/>
            <person name="Ivanova N."/>
            <person name="Pagani I."/>
            <person name="Brambilla E.-M."/>
            <person name="Klenk H.-P."/>
            <person name="Woyke T."/>
        </authorList>
    </citation>
    <scope>NUCLEOTIDE SEQUENCE [LARGE SCALE GENOMIC DNA]</scope>
    <source>
        <strain evidence="2 3">NA-134</strain>
    </source>
</reference>
<evidence type="ECO:0000259" key="1">
    <source>
        <dbReference type="PROSITE" id="PS50844"/>
    </source>
</evidence>
<dbReference type="InterPro" id="IPR006190">
    <property type="entry name" value="SAF_AFP_Neu5Ac"/>
</dbReference>
<dbReference type="SUPFAM" id="SSF51569">
    <property type="entry name" value="Aldolase"/>
    <property type="match status" value="1"/>
</dbReference>
<dbReference type="SUPFAM" id="SSF51269">
    <property type="entry name" value="AFP III-like domain"/>
    <property type="match status" value="1"/>
</dbReference>
<feature type="domain" description="AFP-like" evidence="1">
    <location>
        <begin position="294"/>
        <end position="349"/>
    </location>
</feature>